<dbReference type="AlphaFoldDB" id="A0A369J8H9"/>
<dbReference type="EMBL" id="LUEZ02000102">
    <property type="protein sequence ID" value="RDB18409.1"/>
    <property type="molecule type" value="Genomic_DNA"/>
</dbReference>
<feature type="compositionally biased region" description="Pro residues" evidence="1">
    <location>
        <begin position="21"/>
        <end position="33"/>
    </location>
</feature>
<dbReference type="Proteomes" id="UP000076154">
    <property type="component" value="Unassembled WGS sequence"/>
</dbReference>
<name>A0A369J8H9_HYPMA</name>
<comment type="caution">
    <text evidence="2">The sequence shown here is derived from an EMBL/GenBank/DDBJ whole genome shotgun (WGS) entry which is preliminary data.</text>
</comment>
<organism evidence="2 3">
    <name type="scientific">Hypsizygus marmoreus</name>
    <name type="common">White beech mushroom</name>
    <name type="synonym">Agaricus marmoreus</name>
    <dbReference type="NCBI Taxonomy" id="39966"/>
    <lineage>
        <taxon>Eukaryota</taxon>
        <taxon>Fungi</taxon>
        <taxon>Dikarya</taxon>
        <taxon>Basidiomycota</taxon>
        <taxon>Agaricomycotina</taxon>
        <taxon>Agaricomycetes</taxon>
        <taxon>Agaricomycetidae</taxon>
        <taxon>Agaricales</taxon>
        <taxon>Tricholomatineae</taxon>
        <taxon>Lyophyllaceae</taxon>
        <taxon>Hypsizygus</taxon>
    </lineage>
</organism>
<reference evidence="2" key="1">
    <citation type="submission" date="2018-04" db="EMBL/GenBank/DDBJ databases">
        <title>Whole genome sequencing of Hypsizygus marmoreus.</title>
        <authorList>
            <person name="Choi I.-G."/>
            <person name="Min B."/>
            <person name="Kim J.-G."/>
            <person name="Kim S."/>
            <person name="Oh Y.-L."/>
            <person name="Kong W.-S."/>
            <person name="Park H."/>
            <person name="Jeong J."/>
            <person name="Song E.-S."/>
        </authorList>
    </citation>
    <scope>NUCLEOTIDE SEQUENCE [LARGE SCALE GENOMIC DNA]</scope>
    <source>
        <strain evidence="2">51987-8</strain>
    </source>
</reference>
<evidence type="ECO:0000256" key="1">
    <source>
        <dbReference type="SAM" id="MobiDB-lite"/>
    </source>
</evidence>
<evidence type="ECO:0000313" key="3">
    <source>
        <dbReference type="Proteomes" id="UP000076154"/>
    </source>
</evidence>
<proteinExistence type="predicted"/>
<feature type="region of interest" description="Disordered" evidence="1">
    <location>
        <begin position="1"/>
        <end position="76"/>
    </location>
</feature>
<sequence length="134" mass="14912">MVLAHTTHVCDSPPSTLFSPSNPPHADAPPKPPSRAKTHSPRQISPSHPNPRRPTKTSPPCQNIGRPSPSINVHRPPSRLPLLYDGCDLAIFLSRRVCMTFCIRKSRLPRISAIHPTATIQQRRVTQHPCAQCW</sequence>
<evidence type="ECO:0000313" key="2">
    <source>
        <dbReference type="EMBL" id="RDB18409.1"/>
    </source>
</evidence>
<accession>A0A369J8H9</accession>
<keyword evidence="3" id="KW-1185">Reference proteome</keyword>
<dbReference type="InParanoid" id="A0A369J8H9"/>
<protein>
    <submittedName>
        <fullName evidence="2">Uncharacterized protein</fullName>
    </submittedName>
</protein>
<gene>
    <name evidence="2" type="ORF">Hypma_000377</name>
</gene>